<proteinExistence type="predicted"/>
<name>A0ABV4FWX0_9BRAD</name>
<protein>
    <submittedName>
        <fullName evidence="1">Uncharacterized protein</fullName>
    </submittedName>
</protein>
<comment type="caution">
    <text evidence="1">The sequence shown here is derived from an EMBL/GenBank/DDBJ whole genome shotgun (WGS) entry which is preliminary data.</text>
</comment>
<evidence type="ECO:0000313" key="2">
    <source>
        <dbReference type="Proteomes" id="UP001565369"/>
    </source>
</evidence>
<dbReference type="Proteomes" id="UP001565369">
    <property type="component" value="Unassembled WGS sequence"/>
</dbReference>
<reference evidence="1 2" key="1">
    <citation type="submission" date="2024-07" db="EMBL/GenBank/DDBJ databases">
        <title>Genomic Encyclopedia of Type Strains, Phase V (KMG-V): Genome sequencing to study the core and pangenomes of soil and plant-associated prokaryotes.</title>
        <authorList>
            <person name="Whitman W."/>
        </authorList>
    </citation>
    <scope>NUCLEOTIDE SEQUENCE [LARGE SCALE GENOMIC DNA]</scope>
    <source>
        <strain evidence="1 2">USDA 152</strain>
    </source>
</reference>
<dbReference type="EMBL" id="JBGBZJ010000003">
    <property type="protein sequence ID" value="MEY9455887.1"/>
    <property type="molecule type" value="Genomic_DNA"/>
</dbReference>
<evidence type="ECO:0000313" key="1">
    <source>
        <dbReference type="EMBL" id="MEY9455887.1"/>
    </source>
</evidence>
<accession>A0ABV4FWX0</accession>
<organism evidence="1 2">
    <name type="scientific">Bradyrhizobium ottawaense</name>
    <dbReference type="NCBI Taxonomy" id="931866"/>
    <lineage>
        <taxon>Bacteria</taxon>
        <taxon>Pseudomonadati</taxon>
        <taxon>Pseudomonadota</taxon>
        <taxon>Alphaproteobacteria</taxon>
        <taxon>Hyphomicrobiales</taxon>
        <taxon>Nitrobacteraceae</taxon>
        <taxon>Bradyrhizobium</taxon>
    </lineage>
</organism>
<sequence>MKIYLLMLLIGALFMAIRLTSPQEQQSESLPQ</sequence>
<gene>
    <name evidence="1" type="ORF">ABIG07_004835</name>
</gene>
<keyword evidence="2" id="KW-1185">Reference proteome</keyword>